<dbReference type="Proteomes" id="UP000237438">
    <property type="component" value="Unassembled WGS sequence"/>
</dbReference>
<evidence type="ECO:0000313" key="1">
    <source>
        <dbReference type="EMBL" id="POS86901.1"/>
    </source>
</evidence>
<gene>
    <name evidence="1" type="ORF">EPUL_001671</name>
</gene>
<dbReference type="STRING" id="225359.A0A2S4PY04"/>
<accession>A0A2S4PY04</accession>
<organism evidence="1 2">
    <name type="scientific">Erysiphe pulchra</name>
    <dbReference type="NCBI Taxonomy" id="225359"/>
    <lineage>
        <taxon>Eukaryota</taxon>
        <taxon>Fungi</taxon>
        <taxon>Dikarya</taxon>
        <taxon>Ascomycota</taxon>
        <taxon>Pezizomycotina</taxon>
        <taxon>Leotiomycetes</taxon>
        <taxon>Erysiphales</taxon>
        <taxon>Erysiphaceae</taxon>
        <taxon>Erysiphe</taxon>
    </lineage>
</organism>
<reference evidence="1 2" key="1">
    <citation type="submission" date="2017-10" db="EMBL/GenBank/DDBJ databases">
        <title>Development of genomic resources for the powdery mildew, Erysiphe pulchra.</title>
        <authorList>
            <person name="Wadl P.A."/>
            <person name="Mack B.M."/>
            <person name="Moore G."/>
            <person name="Beltz S.B."/>
        </authorList>
    </citation>
    <scope>NUCLEOTIDE SEQUENCE [LARGE SCALE GENOMIC DNA]</scope>
    <source>
        <strain evidence="1">Cflorida</strain>
    </source>
</reference>
<dbReference type="EMBL" id="PEDP01000230">
    <property type="protein sequence ID" value="POS86901.1"/>
    <property type="molecule type" value="Genomic_DNA"/>
</dbReference>
<comment type="caution">
    <text evidence="1">The sequence shown here is derived from an EMBL/GenBank/DDBJ whole genome shotgun (WGS) entry which is preliminary data.</text>
</comment>
<dbReference type="AlphaFoldDB" id="A0A2S4PY04"/>
<dbReference type="OrthoDB" id="3564017at2759"/>
<protein>
    <submittedName>
        <fullName evidence="1">Uncharacterized protein</fullName>
    </submittedName>
</protein>
<evidence type="ECO:0000313" key="2">
    <source>
        <dbReference type="Proteomes" id="UP000237438"/>
    </source>
</evidence>
<keyword evidence="2" id="KW-1185">Reference proteome</keyword>
<sequence>MALHDIFYPDSDIILSDQNFTKLEQDEISKVKFASKPVETLTPEYSLTFNRCKLNLELYGINVLQKDQAHRLQTIKDDSPRYCASCYEQRARWAYIASICQPEAALDLSIAVQVKQPTENDIKTLNKRLNWLLNNKQRGLKYISLDLKNSKLIVFVDASFANNSDYSSQIGYVIVLGKEVLSDSEKIIIIGNIIH</sequence>
<proteinExistence type="predicted"/>
<name>A0A2S4PY04_9PEZI</name>